<evidence type="ECO:0000313" key="1">
    <source>
        <dbReference type="EMBL" id="SUI40775.1"/>
    </source>
</evidence>
<proteinExistence type="predicted"/>
<gene>
    <name evidence="1" type="ORF">NCTC10211_00743</name>
</gene>
<name>A0A379Y6K1_SERMA</name>
<protein>
    <submittedName>
        <fullName evidence="1">Uncharacterized protein</fullName>
    </submittedName>
</protein>
<reference evidence="1 2" key="1">
    <citation type="submission" date="2018-06" db="EMBL/GenBank/DDBJ databases">
        <authorList>
            <consortium name="Pathogen Informatics"/>
            <person name="Doyle S."/>
        </authorList>
    </citation>
    <scope>NUCLEOTIDE SEQUENCE [LARGE SCALE GENOMIC DNA]</scope>
    <source>
        <strain evidence="1 2">NCTC10211</strain>
    </source>
</reference>
<accession>A0A379Y6K1</accession>
<evidence type="ECO:0000313" key="2">
    <source>
        <dbReference type="Proteomes" id="UP000254765"/>
    </source>
</evidence>
<sequence length="116" mass="12660">MPRRCRCPPTVKTDRHRIRADLSHQQTAPALNACAAPPPNAPLARSAEILAIYWQEIGVTPRPEWGEETAFIAMGLKLPHIKQVAARLNDAFGTRLVSSSLLPCKNAREVAALLAS</sequence>
<organism evidence="1 2">
    <name type="scientific">Serratia marcescens</name>
    <dbReference type="NCBI Taxonomy" id="615"/>
    <lineage>
        <taxon>Bacteria</taxon>
        <taxon>Pseudomonadati</taxon>
        <taxon>Pseudomonadota</taxon>
        <taxon>Gammaproteobacteria</taxon>
        <taxon>Enterobacterales</taxon>
        <taxon>Yersiniaceae</taxon>
        <taxon>Serratia</taxon>
    </lineage>
</organism>
<dbReference type="AlphaFoldDB" id="A0A379Y6K1"/>
<dbReference type="Proteomes" id="UP000254765">
    <property type="component" value="Unassembled WGS sequence"/>
</dbReference>
<dbReference type="EMBL" id="UGYK01000002">
    <property type="protein sequence ID" value="SUI40775.1"/>
    <property type="molecule type" value="Genomic_DNA"/>
</dbReference>